<comment type="caution">
    <text evidence="2">The sequence shown here is derived from an EMBL/GenBank/DDBJ whole genome shotgun (WGS) entry which is preliminary data.</text>
</comment>
<gene>
    <name evidence="2" type="ORF">HDF10_003440</name>
</gene>
<accession>A0A7W8JAM1</accession>
<protein>
    <submittedName>
        <fullName evidence="2">Uncharacterized protein</fullName>
    </submittedName>
</protein>
<keyword evidence="1" id="KW-0472">Membrane</keyword>
<dbReference type="AlphaFoldDB" id="A0A7W8JAM1"/>
<feature type="transmembrane region" description="Helical" evidence="1">
    <location>
        <begin position="6"/>
        <end position="23"/>
    </location>
</feature>
<dbReference type="Proteomes" id="UP000569092">
    <property type="component" value="Unassembled WGS sequence"/>
</dbReference>
<evidence type="ECO:0000313" key="2">
    <source>
        <dbReference type="EMBL" id="MBB5345446.1"/>
    </source>
</evidence>
<feature type="transmembrane region" description="Helical" evidence="1">
    <location>
        <begin position="44"/>
        <end position="68"/>
    </location>
</feature>
<name>A0A7W8JAM1_9BACT</name>
<organism evidence="2 3">
    <name type="scientific">Tunturiibacter lichenicola</name>
    <dbReference type="NCBI Taxonomy" id="2051959"/>
    <lineage>
        <taxon>Bacteria</taxon>
        <taxon>Pseudomonadati</taxon>
        <taxon>Acidobacteriota</taxon>
        <taxon>Terriglobia</taxon>
        <taxon>Terriglobales</taxon>
        <taxon>Acidobacteriaceae</taxon>
        <taxon>Tunturiibacter</taxon>
    </lineage>
</organism>
<proteinExistence type="predicted"/>
<dbReference type="EMBL" id="JACHDZ010000006">
    <property type="protein sequence ID" value="MBB5345446.1"/>
    <property type="molecule type" value="Genomic_DNA"/>
</dbReference>
<sequence>MSDMGLNIIFEIYFLACTTYLFLSPKDRQLARLRKARPDWNEDFVRQFFIVSRLAMVGATVFFTYRLLQSLRGRVR</sequence>
<keyword evidence="1" id="KW-0812">Transmembrane</keyword>
<reference evidence="2 3" key="1">
    <citation type="submission" date="2020-08" db="EMBL/GenBank/DDBJ databases">
        <title>Genomic Encyclopedia of Type Strains, Phase IV (KMG-V): Genome sequencing to study the core and pangenomes of soil and plant-associated prokaryotes.</title>
        <authorList>
            <person name="Whitman W."/>
        </authorList>
    </citation>
    <scope>NUCLEOTIDE SEQUENCE [LARGE SCALE GENOMIC DNA]</scope>
    <source>
        <strain evidence="2 3">M8US30</strain>
    </source>
</reference>
<keyword evidence="1" id="KW-1133">Transmembrane helix</keyword>
<evidence type="ECO:0000256" key="1">
    <source>
        <dbReference type="SAM" id="Phobius"/>
    </source>
</evidence>
<evidence type="ECO:0000313" key="3">
    <source>
        <dbReference type="Proteomes" id="UP000569092"/>
    </source>
</evidence>